<sequence length="267" mass="28593">MSAQQTLTLAKSRTQLRVECPAAIAARTPVARIVQFPPFAQWLEALDTQLAAGSEAGVAVRAVTIQSVDEFRAGSIGFLKFATDAVHTADGAPVPGVVFLRGGAVAMLVILRTRARDRPVPSWEDTDLVVLVEQPRLAVPDLALVELPAGMLDGATGGFAGAAARELREETGLAIGGDELVDITPPSAGRGLLPSPGACDEFIRFYACEKVVSEAELDKLQGRLAGLRAEGERITLRLVRLCDLWTSTRDLQALAAVHLWDQHNRRQ</sequence>
<dbReference type="Proteomes" id="UP001140087">
    <property type="component" value="Unassembled WGS sequence"/>
</dbReference>
<proteinExistence type="predicted"/>
<organism evidence="1 2">
    <name type="scientific">Coemansia helicoidea</name>
    <dbReference type="NCBI Taxonomy" id="1286919"/>
    <lineage>
        <taxon>Eukaryota</taxon>
        <taxon>Fungi</taxon>
        <taxon>Fungi incertae sedis</taxon>
        <taxon>Zoopagomycota</taxon>
        <taxon>Kickxellomycotina</taxon>
        <taxon>Kickxellomycetes</taxon>
        <taxon>Kickxellales</taxon>
        <taxon>Kickxellaceae</taxon>
        <taxon>Coemansia</taxon>
    </lineage>
</organism>
<keyword evidence="2" id="KW-1185">Reference proteome</keyword>
<gene>
    <name evidence="1" type="ORF">H4R21_003357</name>
</gene>
<accession>A0ACC1L2N0</accession>
<evidence type="ECO:0000313" key="1">
    <source>
        <dbReference type="EMBL" id="KAJ2799971.1"/>
    </source>
</evidence>
<evidence type="ECO:0000313" key="2">
    <source>
        <dbReference type="Proteomes" id="UP001140087"/>
    </source>
</evidence>
<comment type="caution">
    <text evidence="1">The sequence shown here is derived from an EMBL/GenBank/DDBJ whole genome shotgun (WGS) entry which is preliminary data.</text>
</comment>
<protein>
    <submittedName>
        <fullName evidence="1">Uncharacterized protein</fullName>
    </submittedName>
</protein>
<dbReference type="EMBL" id="JANBUN010001039">
    <property type="protein sequence ID" value="KAJ2799971.1"/>
    <property type="molecule type" value="Genomic_DNA"/>
</dbReference>
<name>A0ACC1L2N0_9FUNG</name>
<reference evidence="1" key="1">
    <citation type="submission" date="2022-07" db="EMBL/GenBank/DDBJ databases">
        <title>Phylogenomic reconstructions and comparative analyses of Kickxellomycotina fungi.</title>
        <authorList>
            <person name="Reynolds N.K."/>
            <person name="Stajich J.E."/>
            <person name="Barry K."/>
            <person name="Grigoriev I.V."/>
            <person name="Crous P."/>
            <person name="Smith M.E."/>
        </authorList>
    </citation>
    <scope>NUCLEOTIDE SEQUENCE</scope>
    <source>
        <strain evidence="1">BCRC 34780</strain>
    </source>
</reference>